<dbReference type="RefSeq" id="XP_001452251.1">
    <property type="nucleotide sequence ID" value="XM_001452214.1"/>
</dbReference>
<sequence>MSSSFICNSHGLQRQYLCIEQYCSVEDKLICKKCIHDHSHHLIVNCQQSIKMSQEYIQLKKQVHDDLLLISNNLINLRINLMKELEFVELKIKEVIQQLKMKQQIESTIEKYLQQKNENTLTELEFQFVAQYLSQVSKKDNKEVKLDIEFKIQYESAQYVESLLQNVQQKLEVLNPYRNIQKLDSKVQINQFMQLLKNEILTVKPNEIIVTTIQVARNCKLIGFMQPCINGIDQMQEQAMHLSIHQGYNLIEFIYQQQLKLNHNQLNVINNQYYIKITPVLLESNKEYTIALQSKTKLHLDQFYKPAIENPYLKFIKVPETDYKKKDQKLEIITNHGQFPILILETFVQK</sequence>
<gene>
    <name evidence="1" type="ORF">GSPATT00019036001</name>
</gene>
<proteinExistence type="predicted"/>
<accession>A0DP87</accession>
<name>A0DP87_PARTE</name>
<reference evidence="1 2" key="1">
    <citation type="journal article" date="2006" name="Nature">
        <title>Global trends of whole-genome duplications revealed by the ciliate Paramecium tetraurelia.</title>
        <authorList>
            <consortium name="Genoscope"/>
            <person name="Aury J.-M."/>
            <person name="Jaillon O."/>
            <person name="Duret L."/>
            <person name="Noel B."/>
            <person name="Jubin C."/>
            <person name="Porcel B.M."/>
            <person name="Segurens B."/>
            <person name="Daubin V."/>
            <person name="Anthouard V."/>
            <person name="Aiach N."/>
            <person name="Arnaiz O."/>
            <person name="Billaut A."/>
            <person name="Beisson J."/>
            <person name="Blanc I."/>
            <person name="Bouhouche K."/>
            <person name="Camara F."/>
            <person name="Duharcourt S."/>
            <person name="Guigo R."/>
            <person name="Gogendeau D."/>
            <person name="Katinka M."/>
            <person name="Keller A.-M."/>
            <person name="Kissmehl R."/>
            <person name="Klotz C."/>
            <person name="Koll F."/>
            <person name="Le Moue A."/>
            <person name="Lepere C."/>
            <person name="Malinsky S."/>
            <person name="Nowacki M."/>
            <person name="Nowak J.K."/>
            <person name="Plattner H."/>
            <person name="Poulain J."/>
            <person name="Ruiz F."/>
            <person name="Serrano V."/>
            <person name="Zagulski M."/>
            <person name="Dessen P."/>
            <person name="Betermier M."/>
            <person name="Weissenbach J."/>
            <person name="Scarpelli C."/>
            <person name="Schachter V."/>
            <person name="Sperling L."/>
            <person name="Meyer E."/>
            <person name="Cohen J."/>
            <person name="Wincker P."/>
        </authorList>
    </citation>
    <scope>NUCLEOTIDE SEQUENCE [LARGE SCALE GENOMIC DNA]</scope>
    <source>
        <strain evidence="1 2">Stock d4-2</strain>
    </source>
</reference>
<dbReference type="HOGENOM" id="CLU_753263_0_0_1"/>
<dbReference type="Proteomes" id="UP000000600">
    <property type="component" value="Unassembled WGS sequence"/>
</dbReference>
<dbReference type="InParanoid" id="A0DP87"/>
<keyword evidence="2" id="KW-1185">Reference proteome</keyword>
<organism evidence="1 2">
    <name type="scientific">Paramecium tetraurelia</name>
    <dbReference type="NCBI Taxonomy" id="5888"/>
    <lineage>
        <taxon>Eukaryota</taxon>
        <taxon>Sar</taxon>
        <taxon>Alveolata</taxon>
        <taxon>Ciliophora</taxon>
        <taxon>Intramacronucleata</taxon>
        <taxon>Oligohymenophorea</taxon>
        <taxon>Peniculida</taxon>
        <taxon>Parameciidae</taxon>
        <taxon>Paramecium</taxon>
    </lineage>
</organism>
<dbReference type="GeneID" id="5038036"/>
<evidence type="ECO:0000313" key="1">
    <source>
        <dbReference type="EMBL" id="CAK84854.1"/>
    </source>
</evidence>
<dbReference type="OMA" id="QVARNCK"/>
<dbReference type="OrthoDB" id="296718at2759"/>
<evidence type="ECO:0000313" key="2">
    <source>
        <dbReference type="Proteomes" id="UP000000600"/>
    </source>
</evidence>
<evidence type="ECO:0008006" key="3">
    <source>
        <dbReference type="Google" id="ProtNLM"/>
    </source>
</evidence>
<protein>
    <recommendedName>
        <fullName evidence="3">B box-type domain-containing protein</fullName>
    </recommendedName>
</protein>
<dbReference type="EMBL" id="CT868529">
    <property type="protein sequence ID" value="CAK84854.1"/>
    <property type="molecule type" value="Genomic_DNA"/>
</dbReference>
<dbReference type="KEGG" id="ptm:GSPATT00019036001"/>
<dbReference type="AlphaFoldDB" id="A0DP87"/>